<evidence type="ECO:0000313" key="9">
    <source>
        <dbReference type="RefSeq" id="XP_027346371.1"/>
    </source>
</evidence>
<dbReference type="Gene3D" id="4.10.280.10">
    <property type="entry name" value="Helix-loop-helix DNA-binding domain"/>
    <property type="match status" value="1"/>
</dbReference>
<proteinExistence type="predicted"/>
<keyword evidence="4" id="KW-0539">Nucleus</keyword>
<dbReference type="OrthoDB" id="690068at2759"/>
<dbReference type="PANTHER" id="PTHR45959">
    <property type="entry name" value="BHLH TRANSCRIPTION FACTOR"/>
    <property type="match status" value="1"/>
</dbReference>
<dbReference type="Pfam" id="PF00010">
    <property type="entry name" value="HLH"/>
    <property type="match status" value="1"/>
</dbReference>
<dbReference type="GeneID" id="113858107"/>
<keyword evidence="8" id="KW-1185">Reference proteome</keyword>
<dbReference type="SUPFAM" id="SSF47459">
    <property type="entry name" value="HLH, helix-loop-helix DNA-binding domain"/>
    <property type="match status" value="1"/>
</dbReference>
<feature type="coiled-coil region" evidence="5">
    <location>
        <begin position="228"/>
        <end position="255"/>
    </location>
</feature>
<dbReference type="InterPro" id="IPR052610">
    <property type="entry name" value="bHLH_transcription_regulator"/>
</dbReference>
<evidence type="ECO:0000256" key="3">
    <source>
        <dbReference type="ARBA" id="ARBA00023163"/>
    </source>
</evidence>
<dbReference type="PANTHER" id="PTHR45959:SF73">
    <property type="entry name" value="TRANSCRIPTION FACTOR BHLH25"/>
    <property type="match status" value="1"/>
</dbReference>
<dbReference type="KEGG" id="aprc:113858107"/>
<dbReference type="CDD" id="cd11452">
    <property type="entry name" value="bHLH_AtNAI1_like"/>
    <property type="match status" value="1"/>
</dbReference>
<evidence type="ECO:0000256" key="5">
    <source>
        <dbReference type="SAM" id="Coils"/>
    </source>
</evidence>
<evidence type="ECO:0000313" key="8">
    <source>
        <dbReference type="Proteomes" id="UP000694853"/>
    </source>
</evidence>
<evidence type="ECO:0000259" key="7">
    <source>
        <dbReference type="PROSITE" id="PS50888"/>
    </source>
</evidence>
<comment type="subcellular location">
    <subcellularLocation>
        <location evidence="1">Nucleus</location>
    </subcellularLocation>
</comment>
<dbReference type="Proteomes" id="UP000694853">
    <property type="component" value="Unplaced"/>
</dbReference>
<dbReference type="PROSITE" id="PS50888">
    <property type="entry name" value="BHLH"/>
    <property type="match status" value="1"/>
</dbReference>
<evidence type="ECO:0000256" key="4">
    <source>
        <dbReference type="ARBA" id="ARBA00023242"/>
    </source>
</evidence>
<protein>
    <submittedName>
        <fullName evidence="9">Transcription factor bHLH18-like</fullName>
    </submittedName>
</protein>
<dbReference type="RefSeq" id="XP_027346371.1">
    <property type="nucleotide sequence ID" value="XM_027490570.1"/>
</dbReference>
<keyword evidence="2" id="KW-0805">Transcription regulation</keyword>
<evidence type="ECO:0000256" key="2">
    <source>
        <dbReference type="ARBA" id="ARBA00023015"/>
    </source>
</evidence>
<dbReference type="GO" id="GO:0005634">
    <property type="term" value="C:nucleus"/>
    <property type="evidence" value="ECO:0007669"/>
    <property type="project" value="UniProtKB-SubCell"/>
</dbReference>
<dbReference type="InterPro" id="IPR036638">
    <property type="entry name" value="HLH_DNA-bd_sf"/>
</dbReference>
<feature type="domain" description="BHLH" evidence="7">
    <location>
        <begin position="189"/>
        <end position="238"/>
    </location>
</feature>
<accession>A0A8B8KR65</accession>
<feature type="region of interest" description="Disordered" evidence="6">
    <location>
        <begin position="73"/>
        <end position="97"/>
    </location>
</feature>
<evidence type="ECO:0000256" key="6">
    <source>
        <dbReference type="SAM" id="MobiDB-lite"/>
    </source>
</evidence>
<keyword evidence="3" id="KW-0804">Transcription</keyword>
<gene>
    <name evidence="9" type="primary">LOC113858107</name>
</gene>
<sequence length="365" mass="41013">MSFGSSNSSDQVLCPIPYIQESELKMTQLSSTMYLPELGMEEPTLFHQYPMDSFAFQLDDLDFESFSASPKSYSSHKRSFPVESPQQSIAPSRPTEHHKTVTTWSAYGSDLIAPKPSSSSSSKIISFEHSNASSVASQQFYNTDASVKKPKIETGCGENLDFAAYENKSFLNYDKQENKAATATTRNPTQAQDHVIAERKRREKLSQRFIALSAIVPGLKKMDKATVLEDAIKYVKQLQERVNTLEERVADKTVEKAVFVKRSFVCTDDGSSPSDENSDQSFPEIEARISCKEVLIRIHCNKHSGRVATILTELEKHHLTVQSSSFLPFGNNTLDITIVAQMNKEYCLTAKDLIRNLRESLRKLI</sequence>
<evidence type="ECO:0000256" key="1">
    <source>
        <dbReference type="ARBA" id="ARBA00004123"/>
    </source>
</evidence>
<organism evidence="8 9">
    <name type="scientific">Abrus precatorius</name>
    <name type="common">Indian licorice</name>
    <name type="synonym">Glycine abrus</name>
    <dbReference type="NCBI Taxonomy" id="3816"/>
    <lineage>
        <taxon>Eukaryota</taxon>
        <taxon>Viridiplantae</taxon>
        <taxon>Streptophyta</taxon>
        <taxon>Embryophyta</taxon>
        <taxon>Tracheophyta</taxon>
        <taxon>Spermatophyta</taxon>
        <taxon>Magnoliopsida</taxon>
        <taxon>eudicotyledons</taxon>
        <taxon>Gunneridae</taxon>
        <taxon>Pentapetalae</taxon>
        <taxon>rosids</taxon>
        <taxon>fabids</taxon>
        <taxon>Fabales</taxon>
        <taxon>Fabaceae</taxon>
        <taxon>Papilionoideae</taxon>
        <taxon>50 kb inversion clade</taxon>
        <taxon>NPAAA clade</taxon>
        <taxon>indigoferoid/millettioid clade</taxon>
        <taxon>Abreae</taxon>
        <taxon>Abrus</taxon>
    </lineage>
</organism>
<name>A0A8B8KR65_ABRPR</name>
<dbReference type="AlphaFoldDB" id="A0A8B8KR65"/>
<reference evidence="8" key="1">
    <citation type="journal article" date="2019" name="Toxins">
        <title>Detection of Abrin-Like and Prepropulchellin-Like Toxin Genes and Transcripts Using Whole Genome Sequencing and Full-Length Transcript Sequencing of Abrus precatorius.</title>
        <authorList>
            <person name="Hovde B.T."/>
            <person name="Daligault H.E."/>
            <person name="Hanschen E.R."/>
            <person name="Kunde Y.A."/>
            <person name="Johnson M.B."/>
            <person name="Starkenburg S.R."/>
            <person name="Johnson S.L."/>
        </authorList>
    </citation>
    <scope>NUCLEOTIDE SEQUENCE [LARGE SCALE GENOMIC DNA]</scope>
</reference>
<keyword evidence="5" id="KW-0175">Coiled coil</keyword>
<reference evidence="9" key="2">
    <citation type="submission" date="2025-08" db="UniProtKB">
        <authorList>
            <consortium name="RefSeq"/>
        </authorList>
    </citation>
    <scope>IDENTIFICATION</scope>
    <source>
        <tissue evidence="9">Young leaves</tissue>
    </source>
</reference>
<dbReference type="SMART" id="SM00353">
    <property type="entry name" value="HLH"/>
    <property type="match status" value="1"/>
</dbReference>
<dbReference type="InterPro" id="IPR011598">
    <property type="entry name" value="bHLH_dom"/>
</dbReference>
<dbReference type="GO" id="GO:0046983">
    <property type="term" value="F:protein dimerization activity"/>
    <property type="evidence" value="ECO:0007669"/>
    <property type="project" value="InterPro"/>
</dbReference>